<dbReference type="EMBL" id="QDEB01063552">
    <property type="protein sequence ID" value="RZC36282.1"/>
    <property type="molecule type" value="Genomic_DNA"/>
</dbReference>
<sequence length="103" mass="12050">MDFYKTNNNVVKVDTMHHYEEEFNYCGNPDLNAKFLGLLFEEKVLERQNFTNEYVKICLNLKSRSALELKKELKNQDDLSGIAGNISDVVQKTYTSFFNKKEV</sequence>
<dbReference type="InterPro" id="IPR042185">
    <property type="entry name" value="Serpin_sf_2"/>
</dbReference>
<evidence type="ECO:0000313" key="2">
    <source>
        <dbReference type="Proteomes" id="UP000292052"/>
    </source>
</evidence>
<keyword evidence="2" id="KW-1185">Reference proteome</keyword>
<dbReference type="InterPro" id="IPR036186">
    <property type="entry name" value="Serpin_sf"/>
</dbReference>
<organism evidence="1 2">
    <name type="scientific">Asbolus verrucosus</name>
    <name type="common">Desert ironclad beetle</name>
    <dbReference type="NCBI Taxonomy" id="1661398"/>
    <lineage>
        <taxon>Eukaryota</taxon>
        <taxon>Metazoa</taxon>
        <taxon>Ecdysozoa</taxon>
        <taxon>Arthropoda</taxon>
        <taxon>Hexapoda</taxon>
        <taxon>Insecta</taxon>
        <taxon>Pterygota</taxon>
        <taxon>Neoptera</taxon>
        <taxon>Endopterygota</taxon>
        <taxon>Coleoptera</taxon>
        <taxon>Polyphaga</taxon>
        <taxon>Cucujiformia</taxon>
        <taxon>Tenebrionidae</taxon>
        <taxon>Pimeliinae</taxon>
        <taxon>Asbolus</taxon>
    </lineage>
</organism>
<dbReference type="Proteomes" id="UP000292052">
    <property type="component" value="Unassembled WGS sequence"/>
</dbReference>
<dbReference type="Gene3D" id="2.30.39.10">
    <property type="entry name" value="Alpha-1-antitrypsin, domain 1"/>
    <property type="match status" value="1"/>
</dbReference>
<dbReference type="AlphaFoldDB" id="A0A482VTQ5"/>
<gene>
    <name evidence="1" type="ORF">BDFB_008904</name>
</gene>
<dbReference type="SUPFAM" id="SSF56574">
    <property type="entry name" value="Serpins"/>
    <property type="match status" value="1"/>
</dbReference>
<dbReference type="OrthoDB" id="671595at2759"/>
<name>A0A482VTQ5_ASBVE</name>
<protein>
    <submittedName>
        <fullName evidence="1">Serpin domain containing protein</fullName>
    </submittedName>
</protein>
<reference evidence="1 2" key="1">
    <citation type="submission" date="2017-03" db="EMBL/GenBank/DDBJ databases">
        <title>Genome of the blue death feigning beetle - Asbolus verrucosus.</title>
        <authorList>
            <person name="Rider S.D."/>
        </authorList>
    </citation>
    <scope>NUCLEOTIDE SEQUENCE [LARGE SCALE GENOMIC DNA]</scope>
    <source>
        <strain evidence="1">Butters</strain>
        <tissue evidence="1">Head and leg muscle</tissue>
    </source>
</reference>
<accession>A0A482VTQ5</accession>
<proteinExistence type="predicted"/>
<comment type="caution">
    <text evidence="1">The sequence shown here is derived from an EMBL/GenBank/DDBJ whole genome shotgun (WGS) entry which is preliminary data.</text>
</comment>
<evidence type="ECO:0000313" key="1">
    <source>
        <dbReference type="EMBL" id="RZC36282.1"/>
    </source>
</evidence>